<dbReference type="Gene3D" id="1.10.150.130">
    <property type="match status" value="1"/>
</dbReference>
<keyword evidence="2" id="KW-0229">DNA integration</keyword>
<evidence type="ECO:0000256" key="4">
    <source>
        <dbReference type="ARBA" id="ARBA00023172"/>
    </source>
</evidence>
<dbReference type="InterPro" id="IPR050090">
    <property type="entry name" value="Tyrosine_recombinase_XerCD"/>
</dbReference>
<keyword evidence="4" id="KW-0233">DNA recombination</keyword>
<dbReference type="InterPro" id="IPR044068">
    <property type="entry name" value="CB"/>
</dbReference>
<dbReference type="InterPro" id="IPR002104">
    <property type="entry name" value="Integrase_catalytic"/>
</dbReference>
<accession>A0ABW1L2Z7</accession>
<dbReference type="CDD" id="cd01189">
    <property type="entry name" value="INT_ICEBs1_C_like"/>
    <property type="match status" value="1"/>
</dbReference>
<evidence type="ECO:0000313" key="8">
    <source>
        <dbReference type="EMBL" id="MFC6038390.1"/>
    </source>
</evidence>
<dbReference type="InterPro" id="IPR013762">
    <property type="entry name" value="Integrase-like_cat_sf"/>
</dbReference>
<dbReference type="Pfam" id="PF14657">
    <property type="entry name" value="Arm-DNA-bind_4"/>
    <property type="match status" value="1"/>
</dbReference>
<reference evidence="9" key="1">
    <citation type="journal article" date="2019" name="Int. J. Syst. Evol. Microbiol.">
        <title>The Global Catalogue of Microorganisms (GCM) 10K type strain sequencing project: providing services to taxonomists for standard genome sequencing and annotation.</title>
        <authorList>
            <consortium name="The Broad Institute Genomics Platform"/>
            <consortium name="The Broad Institute Genome Sequencing Center for Infectious Disease"/>
            <person name="Wu L."/>
            <person name="Ma J."/>
        </authorList>
    </citation>
    <scope>NUCLEOTIDE SEQUENCE [LARGE SCALE GENOMIC DNA]</scope>
    <source>
        <strain evidence="9">CCUG 54527</strain>
    </source>
</reference>
<evidence type="ECO:0000256" key="3">
    <source>
        <dbReference type="ARBA" id="ARBA00023125"/>
    </source>
</evidence>
<dbReference type="Proteomes" id="UP001596170">
    <property type="component" value="Unassembled WGS sequence"/>
</dbReference>
<dbReference type="InterPro" id="IPR028259">
    <property type="entry name" value="AP2-like_int_N"/>
</dbReference>
<keyword evidence="9" id="KW-1185">Reference proteome</keyword>
<feature type="domain" description="Core-binding (CB)" evidence="7">
    <location>
        <begin position="59"/>
        <end position="142"/>
    </location>
</feature>
<evidence type="ECO:0000259" key="7">
    <source>
        <dbReference type="PROSITE" id="PS51900"/>
    </source>
</evidence>
<dbReference type="InterPro" id="IPR011010">
    <property type="entry name" value="DNA_brk_join_enz"/>
</dbReference>
<dbReference type="Gene3D" id="1.10.443.10">
    <property type="entry name" value="Intergrase catalytic core"/>
    <property type="match status" value="1"/>
</dbReference>
<dbReference type="InterPro" id="IPR004107">
    <property type="entry name" value="Integrase_SAM-like_N"/>
</dbReference>
<evidence type="ECO:0000256" key="1">
    <source>
        <dbReference type="ARBA" id="ARBA00008857"/>
    </source>
</evidence>
<dbReference type="Pfam" id="PF00589">
    <property type="entry name" value="Phage_integrase"/>
    <property type="match status" value="1"/>
</dbReference>
<organism evidence="8 9">
    <name type="scientific">Paenisporosarcina macmurdoensis</name>
    <dbReference type="NCBI Taxonomy" id="212659"/>
    <lineage>
        <taxon>Bacteria</taxon>
        <taxon>Bacillati</taxon>
        <taxon>Bacillota</taxon>
        <taxon>Bacilli</taxon>
        <taxon>Bacillales</taxon>
        <taxon>Caryophanaceae</taxon>
        <taxon>Paenisporosarcina</taxon>
    </lineage>
</organism>
<dbReference type="PANTHER" id="PTHR30349">
    <property type="entry name" value="PHAGE INTEGRASE-RELATED"/>
    <property type="match status" value="1"/>
</dbReference>
<gene>
    <name evidence="8" type="ORF">ACFPYN_02870</name>
</gene>
<evidence type="ECO:0000256" key="5">
    <source>
        <dbReference type="PROSITE-ProRule" id="PRU01248"/>
    </source>
</evidence>
<dbReference type="EMBL" id="JBHSRI010000002">
    <property type="protein sequence ID" value="MFC6038390.1"/>
    <property type="molecule type" value="Genomic_DNA"/>
</dbReference>
<evidence type="ECO:0000259" key="6">
    <source>
        <dbReference type="PROSITE" id="PS51898"/>
    </source>
</evidence>
<keyword evidence="3 5" id="KW-0238">DNA-binding</keyword>
<sequence>MASFRKSGNVWQYRIRYKKPNSDDWKEVSKSGFKTKKEAQLAAHKKEQELMNATEQGKMKVSFYLQDWLTTYVKGKLQPNTYKTYRTVINNHLIPHFGNMDLVDIKPMMYQKFIDGKLEEGLATETGRRIHNVAYQALKRAVINGDIEKNPCEGVSIKKREVKKIKFIEPTLIPEVLRFLYKRGHIYGLFFKVLFETGMRKGEAAALQWTDIDWKNETITIDNSLNFQPEENEEILGDTKNFNSERTINIRTSLIKDLQEHLKYQNQRKLYLGDLYQHNLNLVLCRDDGSPLPKSTLYNVFKAALETNGHSLLPIHSTRHTHAVMLLESGADMKYVQERLGHGSMQITSDIYAHVSKKIATRSLEKFDEYMKEIE</sequence>
<comment type="similarity">
    <text evidence="1">Belongs to the 'phage' integrase family.</text>
</comment>
<dbReference type="SUPFAM" id="SSF56349">
    <property type="entry name" value="DNA breaking-rejoining enzymes"/>
    <property type="match status" value="1"/>
</dbReference>
<feature type="domain" description="Tyr recombinase" evidence="6">
    <location>
        <begin position="163"/>
        <end position="365"/>
    </location>
</feature>
<evidence type="ECO:0000313" key="9">
    <source>
        <dbReference type="Proteomes" id="UP001596170"/>
    </source>
</evidence>
<dbReference type="InterPro" id="IPR010998">
    <property type="entry name" value="Integrase_recombinase_N"/>
</dbReference>
<dbReference type="PANTHER" id="PTHR30349:SF64">
    <property type="entry name" value="PROPHAGE INTEGRASE INTD-RELATED"/>
    <property type="match status" value="1"/>
</dbReference>
<comment type="caution">
    <text evidence="8">The sequence shown here is derived from an EMBL/GenBank/DDBJ whole genome shotgun (WGS) entry which is preliminary data.</text>
</comment>
<name>A0ABW1L2Z7_9BACL</name>
<dbReference type="RefSeq" id="WP_377732406.1">
    <property type="nucleotide sequence ID" value="NZ_JBHSRI010000002.1"/>
</dbReference>
<dbReference type="PROSITE" id="PS51898">
    <property type="entry name" value="TYR_RECOMBINASE"/>
    <property type="match status" value="1"/>
</dbReference>
<protein>
    <submittedName>
        <fullName evidence="8">Tyrosine-type recombinase/integrase</fullName>
    </submittedName>
</protein>
<dbReference type="Pfam" id="PF14659">
    <property type="entry name" value="Phage_int_SAM_3"/>
    <property type="match status" value="1"/>
</dbReference>
<dbReference type="PROSITE" id="PS51900">
    <property type="entry name" value="CB"/>
    <property type="match status" value="1"/>
</dbReference>
<proteinExistence type="inferred from homology"/>
<evidence type="ECO:0000256" key="2">
    <source>
        <dbReference type="ARBA" id="ARBA00022908"/>
    </source>
</evidence>